<dbReference type="GO" id="GO:0005975">
    <property type="term" value="P:carbohydrate metabolic process"/>
    <property type="evidence" value="ECO:0007669"/>
    <property type="project" value="InterPro"/>
</dbReference>
<evidence type="ECO:0000259" key="8">
    <source>
        <dbReference type="Pfam" id="PF22666"/>
    </source>
</evidence>
<evidence type="ECO:0000256" key="1">
    <source>
        <dbReference type="ARBA" id="ARBA00007401"/>
    </source>
</evidence>
<feature type="domain" description="Exo-beta-D-glucosaminidase Ig-fold" evidence="7">
    <location>
        <begin position="773"/>
        <end position="878"/>
    </location>
</feature>
<keyword evidence="4" id="KW-0732">Signal</keyword>
<dbReference type="InterPro" id="IPR041351">
    <property type="entry name" value="Ig_GlcNase"/>
</dbReference>
<evidence type="ECO:0000313" key="9">
    <source>
        <dbReference type="EMBL" id="EMD84748.1"/>
    </source>
</evidence>
<dbReference type="InterPro" id="IPR008979">
    <property type="entry name" value="Galactose-bd-like_sf"/>
</dbReference>
<proteinExistence type="inferred from homology"/>
<dbReference type="InterPro" id="IPR006103">
    <property type="entry name" value="Glyco_hydro_2_cat"/>
</dbReference>
<comment type="similarity">
    <text evidence="1">Belongs to the glycosyl hydrolase 2 family.</text>
</comment>
<evidence type="ECO:0000256" key="2">
    <source>
        <dbReference type="ARBA" id="ARBA00022801"/>
    </source>
</evidence>
<dbReference type="InterPro" id="IPR036156">
    <property type="entry name" value="Beta-gal/glucu_dom_sf"/>
</dbReference>
<dbReference type="Pfam" id="PF00703">
    <property type="entry name" value="Glyco_hydro_2"/>
    <property type="match status" value="1"/>
</dbReference>
<evidence type="ECO:0000313" key="11">
    <source>
        <dbReference type="Proteomes" id="UP000016936"/>
    </source>
</evidence>
<evidence type="ECO:0000259" key="6">
    <source>
        <dbReference type="Pfam" id="PF02836"/>
    </source>
</evidence>
<dbReference type="InterPro" id="IPR017853">
    <property type="entry name" value="GH"/>
</dbReference>
<dbReference type="Pfam" id="PF18368">
    <property type="entry name" value="Ig_GlcNase"/>
    <property type="match status" value="1"/>
</dbReference>
<organism evidence="10 11">
    <name type="scientific">Cochliobolus heterostrophus (strain C5 / ATCC 48332 / race O)</name>
    <name type="common">Southern corn leaf blight fungus</name>
    <name type="synonym">Bipolaris maydis</name>
    <dbReference type="NCBI Taxonomy" id="701091"/>
    <lineage>
        <taxon>Eukaryota</taxon>
        <taxon>Fungi</taxon>
        <taxon>Dikarya</taxon>
        <taxon>Ascomycota</taxon>
        <taxon>Pezizomycotina</taxon>
        <taxon>Dothideomycetes</taxon>
        <taxon>Pleosporomycetidae</taxon>
        <taxon>Pleosporales</taxon>
        <taxon>Pleosporineae</taxon>
        <taxon>Pleosporaceae</taxon>
        <taxon>Bipolaris</taxon>
    </lineage>
</organism>
<feature type="domain" description="Beta-mannosidase-like galactose-binding" evidence="8">
    <location>
        <begin position="47"/>
        <end position="164"/>
    </location>
</feature>
<dbReference type="EMBL" id="KB445623">
    <property type="protein sequence ID" value="EMD84748.1"/>
    <property type="molecule type" value="Genomic_DNA"/>
</dbReference>
<reference evidence="10" key="2">
    <citation type="submission" date="2012-06" db="EMBL/GenBank/DDBJ databases">
        <title>Comparative genome structure, secondary metabolite and effector coding capacity across Cochliobolus pathogens.</title>
        <authorList>
            <consortium name="US DOE Joint Genome Institute (JGI-PGF)"/>
            <person name="Condon B.J."/>
            <person name="Leng Y."/>
            <person name="Wu D."/>
            <person name="Bushley K.E."/>
            <person name="Ohm R.A."/>
            <person name="Otillar R."/>
            <person name="Martin J."/>
            <person name="Schackwitz W."/>
            <person name="Grimwood J."/>
            <person name="MohdZainudin N."/>
            <person name="Xue C."/>
            <person name="Wang R."/>
            <person name="Dhillon B."/>
            <person name="Tu Z.J."/>
            <person name="Steffenson B.J."/>
            <person name="Salamov A."/>
            <person name="Sun H."/>
            <person name="Lowry S."/>
            <person name="LaButti K."/>
            <person name="Han J."/>
            <person name="Copeland A."/>
            <person name="Lindquist E."/>
            <person name="Lucas S."/>
            <person name="Barry K."/>
            <person name="Schmutz J."/>
            <person name="Baker S."/>
            <person name="Grigoriev I.V."/>
            <person name="Zhong S."/>
            <person name="Turgeon B.G."/>
        </authorList>
    </citation>
    <scope>NUCLEOTIDE SEQUENCE</scope>
    <source>
        <strain evidence="10">C5</strain>
    </source>
</reference>
<keyword evidence="2 10" id="KW-0378">Hydrolase</keyword>
<reference evidence="11" key="3">
    <citation type="journal article" date="2013" name="PLoS Genet.">
        <title>Comparative genome structure, secondary metabolite, and effector coding capacity across Cochliobolus pathogens.</title>
        <authorList>
            <person name="Condon B.J."/>
            <person name="Leng Y."/>
            <person name="Wu D."/>
            <person name="Bushley K.E."/>
            <person name="Ohm R.A."/>
            <person name="Otillar R."/>
            <person name="Martin J."/>
            <person name="Schackwitz W."/>
            <person name="Grimwood J."/>
            <person name="MohdZainudin N."/>
            <person name="Xue C."/>
            <person name="Wang R."/>
            <person name="Manning V.A."/>
            <person name="Dhillon B."/>
            <person name="Tu Z.J."/>
            <person name="Steffenson B.J."/>
            <person name="Salamov A."/>
            <person name="Sun H."/>
            <person name="Lowry S."/>
            <person name="LaButti K."/>
            <person name="Han J."/>
            <person name="Copeland A."/>
            <person name="Lindquist E."/>
            <person name="Barry K."/>
            <person name="Schmutz J."/>
            <person name="Baker S.E."/>
            <person name="Ciuffetti L.M."/>
            <person name="Grigoriev I.V."/>
            <person name="Zhong S."/>
            <person name="Turgeon B.G."/>
        </authorList>
    </citation>
    <scope>NUCLEOTIDE SEQUENCE [LARGE SCALE GENOMIC DNA]</scope>
    <source>
        <strain evidence="11">C5 / ATCC 48332 / race O</strain>
    </source>
</reference>
<accession>M2UFG9</accession>
<keyword evidence="11" id="KW-1185">Reference proteome</keyword>
<evidence type="ECO:0000259" key="5">
    <source>
        <dbReference type="Pfam" id="PF00703"/>
    </source>
</evidence>
<feature type="domain" description="Glycoside hydrolase family 2 immunoglobulin-like beta-sandwich" evidence="5">
    <location>
        <begin position="205"/>
        <end position="317"/>
    </location>
</feature>
<sequence>MAMRLLTAFSWVAQGALASTTTLQQWNVISSANVVDDPIRLSQSGINTSSWYSIGPAATLMNTLISNAVYNDTDLFYSTNMQKIDTAQFRIPWYYRTDKVVIAEKTPNDYYTLITNGITSRADIWVNGQLIVNKETQAGSYAGIEYDISNLLQPNGAQNVVLVKAYPTDYNRDFAISFLDWNPAPQDNGTGIWRPFQLKRTGQVRLTTPRVTSHAALDGGLDIFVDVKNMAKEGDIEGSVACTIFDPNKLAILSATSRFRLSGSQQSTISFRGKVDNPQLWWPYQWGSQPLYSIQCSASTPNNSVSDSTPPTNFGIRTVTSSLNPRFNDTTFFVNGHRFQAQGAGYTSDIFLRFDLEQTRRQFQLVKDMGLNTVRSEGKQEHPEFYDLADQMGIMILAGWECCNKWEGWTYNDIGSGEKWTDPDYPIAARSMKHEAEMMRHHPSILGFLIGSDFWPNDRATQIYLDALSAVNWDIPILASAIQWGAPAQLNNSGLKMQGPYDWEPPNYWYDPQRRYGSAAGFGSELSAGAGTPELNSLVRFLSPSDLEDLWREPKKGLYHMATEGSVFHTRDLYNTGLWARYGAPSSLSDYVLKAQMMDYEATRAQFESLISTWNEALERPATGMIYWMLNNAWPSLHWNLFDYYLRPAGAYFGTKDALGTRETLTLNYETQAVSLVNRLLVPNTPGYVSDQRIISMQIVSLNGTTIASQTTAAITKPNSAHEVARLPTWQNKTTDPVVLARLQLNNGNSTLLKKTYWLSHTPDTLDWGRSDWYYTPVAKYEDYSALSSIPAADLSISATYYSTSGTNLVARLVLRNTGTAPAVFVRLNVVDAVGRDVGSLMWSKNYFTLLPGEEEVVEVRGGEGVGARVLVVDGRNVGERKVVLGY</sequence>
<dbReference type="Pfam" id="PF22666">
    <property type="entry name" value="Glyco_hydro_2_N2"/>
    <property type="match status" value="1"/>
</dbReference>
<reference evidence="10 11" key="1">
    <citation type="journal article" date="2012" name="PLoS Pathog.">
        <title>Diverse lifestyles and strategies of plant pathogenesis encoded in the genomes of eighteen Dothideomycetes fungi.</title>
        <authorList>
            <person name="Ohm R.A."/>
            <person name="Feau N."/>
            <person name="Henrissat B."/>
            <person name="Schoch C.L."/>
            <person name="Horwitz B.A."/>
            <person name="Barry K.W."/>
            <person name="Condon B.J."/>
            <person name="Copeland A.C."/>
            <person name="Dhillon B."/>
            <person name="Glaser F."/>
            <person name="Hesse C.N."/>
            <person name="Kosti I."/>
            <person name="LaButti K."/>
            <person name="Lindquist E.A."/>
            <person name="Lucas S."/>
            <person name="Salamov A.A."/>
            <person name="Bradshaw R.E."/>
            <person name="Ciuffetti L."/>
            <person name="Hamelin R.C."/>
            <person name="Kema G.H.J."/>
            <person name="Lawrence C."/>
            <person name="Scott J.A."/>
            <person name="Spatafora J.W."/>
            <person name="Turgeon B.G."/>
            <person name="de Wit P.J.G.M."/>
            <person name="Zhong S."/>
            <person name="Goodwin S.B."/>
            <person name="Grigoriev I.V."/>
        </authorList>
    </citation>
    <scope>NUCLEOTIDE SEQUENCE [LARGE SCALE GENOMIC DNA]</scope>
    <source>
        <strain evidence="10">C5</strain>
        <strain evidence="11">C5 / ATCC 48332 / race O</strain>
    </source>
</reference>
<dbReference type="PANTHER" id="PTHR43536:SF1">
    <property type="entry name" value="MANNOSYLGLYCOPROTEIN ENDO-BETA-MANNOSIDASE"/>
    <property type="match status" value="1"/>
</dbReference>
<dbReference type="Proteomes" id="UP000016936">
    <property type="component" value="Unassembled WGS sequence"/>
</dbReference>
<feature type="signal peptide" evidence="4">
    <location>
        <begin position="1"/>
        <end position="18"/>
    </location>
</feature>
<dbReference type="PANTHER" id="PTHR43536">
    <property type="entry name" value="MANNOSYLGLYCOPROTEIN ENDO-BETA-MANNOSIDASE"/>
    <property type="match status" value="1"/>
</dbReference>
<evidence type="ECO:0000256" key="4">
    <source>
        <dbReference type="SAM" id="SignalP"/>
    </source>
</evidence>
<keyword evidence="3" id="KW-0326">Glycosidase</keyword>
<feature type="chain" id="PRO_5010132434" evidence="4">
    <location>
        <begin position="19"/>
        <end position="887"/>
    </location>
</feature>
<evidence type="ECO:0000313" key="10">
    <source>
        <dbReference type="EMBL" id="EMD92451.1"/>
    </source>
</evidence>
<dbReference type="eggNOG" id="KOG2230">
    <property type="taxonomic scope" value="Eukaryota"/>
</dbReference>
<dbReference type="AlphaFoldDB" id="M2UFG9"/>
<protein>
    <submittedName>
        <fullName evidence="10">Glycoside hydrolase family 2 protein</fullName>
    </submittedName>
</protein>
<name>M2UFG9_COCH5</name>
<dbReference type="STRING" id="701091.M2UFG9"/>
<dbReference type="InterPro" id="IPR054593">
    <property type="entry name" value="Beta-mannosidase-like_N2"/>
</dbReference>
<dbReference type="Gene3D" id="2.60.120.260">
    <property type="entry name" value="Galactose-binding domain-like"/>
    <property type="match status" value="1"/>
</dbReference>
<evidence type="ECO:0000256" key="3">
    <source>
        <dbReference type="ARBA" id="ARBA00023295"/>
    </source>
</evidence>
<dbReference type="SUPFAM" id="SSF49785">
    <property type="entry name" value="Galactose-binding domain-like"/>
    <property type="match status" value="1"/>
</dbReference>
<dbReference type="Gene3D" id="3.20.20.80">
    <property type="entry name" value="Glycosidases"/>
    <property type="match status" value="1"/>
</dbReference>
<dbReference type="EMBL" id="KB445575">
    <property type="protein sequence ID" value="EMD92451.1"/>
    <property type="molecule type" value="Genomic_DNA"/>
</dbReference>
<dbReference type="Gene3D" id="2.60.40.10">
    <property type="entry name" value="Immunoglobulins"/>
    <property type="match status" value="3"/>
</dbReference>
<dbReference type="OrthoDB" id="408532at2759"/>
<dbReference type="HOGENOM" id="CLU_005015_2_4_1"/>
<dbReference type="SUPFAM" id="SSF49303">
    <property type="entry name" value="beta-Galactosidase/glucuronidase domain"/>
    <property type="match status" value="3"/>
</dbReference>
<dbReference type="InterPro" id="IPR006102">
    <property type="entry name" value="Ig-like_GH2"/>
</dbReference>
<dbReference type="InterPro" id="IPR043534">
    <property type="entry name" value="EBDG/EBM"/>
</dbReference>
<dbReference type="InterPro" id="IPR013783">
    <property type="entry name" value="Ig-like_fold"/>
</dbReference>
<dbReference type="Pfam" id="PF02836">
    <property type="entry name" value="Glyco_hydro_2_C"/>
    <property type="match status" value="1"/>
</dbReference>
<evidence type="ECO:0000259" key="7">
    <source>
        <dbReference type="Pfam" id="PF18368"/>
    </source>
</evidence>
<feature type="domain" description="Glycoside hydrolase family 2 catalytic" evidence="6">
    <location>
        <begin position="328"/>
        <end position="446"/>
    </location>
</feature>
<dbReference type="SUPFAM" id="SSF51445">
    <property type="entry name" value="(Trans)glycosidases"/>
    <property type="match status" value="1"/>
</dbReference>
<gene>
    <name evidence="10" type="ORF">COCHEDRAFT_1029900</name>
    <name evidence="9" type="ORF">COCHEDRAFT_1036009</name>
</gene>
<dbReference type="GO" id="GO:0004553">
    <property type="term" value="F:hydrolase activity, hydrolyzing O-glycosyl compounds"/>
    <property type="evidence" value="ECO:0007669"/>
    <property type="project" value="InterPro"/>
</dbReference>